<sequence>MIEIRIERRDGKISGCQVKGHSGTAERGFDIVCAGVSSLVQAALLGIGKHLHREVRYRVASGDFFMELKSSPDDLTEAVLETMRLGLEEIVKIDSNAVRIEYRER</sequence>
<keyword evidence="3" id="KW-0378">Hydrolase</keyword>
<dbReference type="CDD" id="cd16332">
    <property type="entry name" value="Prp-like"/>
    <property type="match status" value="1"/>
</dbReference>
<name>A0ABV3X4Q5_9FIRM</name>
<keyword evidence="8" id="KW-1185">Reference proteome</keyword>
<proteinExistence type="inferred from homology"/>
<dbReference type="EMBL" id="JARVLH010000001">
    <property type="protein sequence ID" value="MEX5284503.1"/>
    <property type="molecule type" value="Genomic_DNA"/>
</dbReference>
<keyword evidence="4" id="KW-0788">Thiol protease</keyword>
<dbReference type="InterPro" id="IPR036764">
    <property type="entry name" value="Peptidase_Prp_sf"/>
</dbReference>
<accession>A0ABV3X4Q5</accession>
<evidence type="ECO:0000256" key="1">
    <source>
        <dbReference type="ARBA" id="ARBA00022517"/>
    </source>
</evidence>
<evidence type="ECO:0000256" key="5">
    <source>
        <dbReference type="ARBA" id="ARBA00044503"/>
    </source>
</evidence>
<evidence type="ECO:0000313" key="7">
    <source>
        <dbReference type="EMBL" id="MEX5284503.1"/>
    </source>
</evidence>
<evidence type="ECO:0000256" key="6">
    <source>
        <dbReference type="ARBA" id="ARBA00044538"/>
    </source>
</evidence>
<evidence type="ECO:0000256" key="3">
    <source>
        <dbReference type="ARBA" id="ARBA00022801"/>
    </source>
</evidence>
<comment type="similarity">
    <text evidence="5">Belongs to the Prp family.</text>
</comment>
<dbReference type="PANTHER" id="PTHR39178:SF1">
    <property type="entry name" value="RIBOSOMAL-PROCESSING CYSTEINE PROTEASE PRP"/>
    <property type="match status" value="1"/>
</dbReference>
<organism evidence="7 8">
    <name type="scientific">Selenomonas sputigena</name>
    <dbReference type="NCBI Taxonomy" id="69823"/>
    <lineage>
        <taxon>Bacteria</taxon>
        <taxon>Bacillati</taxon>
        <taxon>Bacillota</taxon>
        <taxon>Negativicutes</taxon>
        <taxon>Selenomonadales</taxon>
        <taxon>Selenomonadaceae</taxon>
        <taxon>Selenomonas</taxon>
    </lineage>
</organism>
<evidence type="ECO:0000256" key="2">
    <source>
        <dbReference type="ARBA" id="ARBA00022670"/>
    </source>
</evidence>
<dbReference type="SUPFAM" id="SSF118010">
    <property type="entry name" value="TM1457-like"/>
    <property type="match status" value="1"/>
</dbReference>
<dbReference type="Proteomes" id="UP001559623">
    <property type="component" value="Unassembled WGS sequence"/>
</dbReference>
<dbReference type="InterPro" id="IPR007422">
    <property type="entry name" value="Peptidase_Prp"/>
</dbReference>
<keyword evidence="2 7" id="KW-0645">Protease</keyword>
<dbReference type="PANTHER" id="PTHR39178">
    <property type="entry name" value="HYPOTHETICAL RIBOSOME-ASSOCIATED PROTEIN"/>
    <property type="match status" value="1"/>
</dbReference>
<gene>
    <name evidence="7" type="ORF">QCO44_02430</name>
</gene>
<dbReference type="GO" id="GO:0006508">
    <property type="term" value="P:proteolysis"/>
    <property type="evidence" value="ECO:0007669"/>
    <property type="project" value="UniProtKB-KW"/>
</dbReference>
<evidence type="ECO:0000256" key="4">
    <source>
        <dbReference type="ARBA" id="ARBA00022807"/>
    </source>
</evidence>
<protein>
    <recommendedName>
        <fullName evidence="6">Ribosomal processing cysteine protease Prp</fullName>
    </recommendedName>
</protein>
<dbReference type="RefSeq" id="WP_368846208.1">
    <property type="nucleotide sequence ID" value="NZ_CP194411.1"/>
</dbReference>
<evidence type="ECO:0000313" key="8">
    <source>
        <dbReference type="Proteomes" id="UP001559623"/>
    </source>
</evidence>
<reference evidence="7 8" key="1">
    <citation type="submission" date="2023-04" db="EMBL/GenBank/DDBJ databases">
        <title>Genome Sequence of Selenomonas sputigena ATCC 33150.</title>
        <authorList>
            <person name="Miller D.P."/>
            <person name="Anvari S."/>
            <person name="Polson S.W."/>
            <person name="Macdonald M."/>
            <person name="Mcdowell J.V."/>
        </authorList>
    </citation>
    <scope>NUCLEOTIDE SEQUENCE [LARGE SCALE GENOMIC DNA]</scope>
    <source>
        <strain evidence="7 8">ATCC 33150</strain>
    </source>
</reference>
<comment type="caution">
    <text evidence="7">The sequence shown here is derived from an EMBL/GenBank/DDBJ whole genome shotgun (WGS) entry which is preliminary data.</text>
</comment>
<keyword evidence="1" id="KW-0690">Ribosome biogenesis</keyword>
<dbReference type="Gene3D" id="3.30.70.1490">
    <property type="entry name" value="Cysteine protease Prp"/>
    <property type="match status" value="1"/>
</dbReference>
<dbReference type="Pfam" id="PF04327">
    <property type="entry name" value="Peptidase_Prp"/>
    <property type="match status" value="1"/>
</dbReference>
<dbReference type="GO" id="GO:0008233">
    <property type="term" value="F:peptidase activity"/>
    <property type="evidence" value="ECO:0007669"/>
    <property type="project" value="UniProtKB-KW"/>
</dbReference>